<proteinExistence type="predicted"/>
<feature type="transmembrane region" description="Helical" evidence="1">
    <location>
        <begin position="33"/>
        <end position="56"/>
    </location>
</feature>
<dbReference type="PANTHER" id="PTHR43373">
    <property type="entry name" value="NA(+)/H(+) ANTIPORTER SUBUNIT"/>
    <property type="match status" value="1"/>
</dbReference>
<feature type="transmembrane region" description="Helical" evidence="1">
    <location>
        <begin position="76"/>
        <end position="99"/>
    </location>
</feature>
<gene>
    <name evidence="2" type="ORF">METZ01_LOCUS371542</name>
</gene>
<protein>
    <recommendedName>
        <fullName evidence="3">NADH-Ubiquinone oxidoreductase (complex I) chain 5 N-terminal domain-containing protein</fullName>
    </recommendedName>
</protein>
<dbReference type="EMBL" id="UINC01134879">
    <property type="protein sequence ID" value="SVD18688.1"/>
    <property type="molecule type" value="Genomic_DNA"/>
</dbReference>
<keyword evidence="1" id="KW-0812">Transmembrane</keyword>
<sequence length="144" mass="15172">MSSPLLAVLGTLAAALAIRVVGARPMLREGITYAAAAGNLLIVLSMLPTVLAGGGYETYPYELLPGVAFQLRTDPFGLLFALVASTLWLVTSVYSVGYLRAANVSNQTGYFASFAICVSATVGIAFAANLFTFFLFYEVLTIAT</sequence>
<organism evidence="2">
    <name type="scientific">marine metagenome</name>
    <dbReference type="NCBI Taxonomy" id="408172"/>
    <lineage>
        <taxon>unclassified sequences</taxon>
        <taxon>metagenomes</taxon>
        <taxon>ecological metagenomes</taxon>
    </lineage>
</organism>
<feature type="non-terminal residue" evidence="2">
    <location>
        <position position="144"/>
    </location>
</feature>
<accession>A0A382TBF4</accession>
<keyword evidence="1" id="KW-1133">Transmembrane helix</keyword>
<evidence type="ECO:0000256" key="1">
    <source>
        <dbReference type="SAM" id="Phobius"/>
    </source>
</evidence>
<evidence type="ECO:0000313" key="2">
    <source>
        <dbReference type="EMBL" id="SVD18688.1"/>
    </source>
</evidence>
<reference evidence="2" key="1">
    <citation type="submission" date="2018-05" db="EMBL/GenBank/DDBJ databases">
        <authorList>
            <person name="Lanie J.A."/>
            <person name="Ng W.-L."/>
            <person name="Kazmierczak K.M."/>
            <person name="Andrzejewski T.M."/>
            <person name="Davidsen T.M."/>
            <person name="Wayne K.J."/>
            <person name="Tettelin H."/>
            <person name="Glass J.I."/>
            <person name="Rusch D."/>
            <person name="Podicherti R."/>
            <person name="Tsui H.-C.T."/>
            <person name="Winkler M.E."/>
        </authorList>
    </citation>
    <scope>NUCLEOTIDE SEQUENCE</scope>
</reference>
<name>A0A382TBF4_9ZZZZ</name>
<dbReference type="PANTHER" id="PTHR43373:SF1">
    <property type="entry name" value="NA(+)_H(+) ANTIPORTER SUBUNIT A"/>
    <property type="match status" value="1"/>
</dbReference>
<keyword evidence="1" id="KW-0472">Membrane</keyword>
<evidence type="ECO:0008006" key="3">
    <source>
        <dbReference type="Google" id="ProtNLM"/>
    </source>
</evidence>
<dbReference type="InterPro" id="IPR050616">
    <property type="entry name" value="CPA3_Na-H_Antiporter_A"/>
</dbReference>
<feature type="transmembrane region" description="Helical" evidence="1">
    <location>
        <begin position="111"/>
        <end position="137"/>
    </location>
</feature>
<dbReference type="AlphaFoldDB" id="A0A382TBF4"/>